<comment type="caution">
    <text evidence="2">The sequence shown here is derived from an EMBL/GenBank/DDBJ whole genome shotgun (WGS) entry which is preliminary data.</text>
</comment>
<organism evidence="2">
    <name type="scientific">Oscillatoriales cyanobacterium SpSt-418</name>
    <dbReference type="NCBI Taxonomy" id="2282169"/>
    <lineage>
        <taxon>Bacteria</taxon>
        <taxon>Bacillati</taxon>
        <taxon>Cyanobacteriota</taxon>
        <taxon>Cyanophyceae</taxon>
        <taxon>Oscillatoriophycideae</taxon>
        <taxon>Oscillatoriales</taxon>
    </lineage>
</organism>
<reference evidence="2" key="1">
    <citation type="journal article" date="2020" name="mSystems">
        <title>Genome- and Community-Level Interaction Insights into Carbon Utilization and Element Cycling Functions of Hydrothermarchaeota in Hydrothermal Sediment.</title>
        <authorList>
            <person name="Zhou Z."/>
            <person name="Liu Y."/>
            <person name="Xu W."/>
            <person name="Pan J."/>
            <person name="Luo Z.H."/>
            <person name="Li M."/>
        </authorList>
    </citation>
    <scope>NUCLEOTIDE SEQUENCE [LARGE SCALE GENOMIC DNA]</scope>
    <source>
        <strain evidence="2">SpSt-418</strain>
    </source>
</reference>
<name>A0A7C3PF40_9CYAN</name>
<dbReference type="PANTHER" id="PTHR38590:SF1">
    <property type="entry name" value="BLL0828 PROTEIN"/>
    <property type="match status" value="1"/>
</dbReference>
<dbReference type="InterPro" id="IPR011335">
    <property type="entry name" value="Restrct_endonuc-II-like"/>
</dbReference>
<evidence type="ECO:0000313" key="2">
    <source>
        <dbReference type="EMBL" id="HFM98713.1"/>
    </source>
</evidence>
<keyword evidence="2" id="KW-0255">Endonuclease</keyword>
<dbReference type="GO" id="GO:0004519">
    <property type="term" value="F:endonuclease activity"/>
    <property type="evidence" value="ECO:0007669"/>
    <property type="project" value="UniProtKB-KW"/>
</dbReference>
<dbReference type="Gene3D" id="3.40.960.10">
    <property type="entry name" value="VSR Endonuclease"/>
    <property type="match status" value="1"/>
</dbReference>
<dbReference type="InterPro" id="IPR007569">
    <property type="entry name" value="DUF559"/>
</dbReference>
<proteinExistence type="predicted"/>
<keyword evidence="2" id="KW-0540">Nuclease</keyword>
<dbReference type="AlphaFoldDB" id="A0A7C3PF40"/>
<dbReference type="CDD" id="cd01038">
    <property type="entry name" value="Endonuclease_DUF559"/>
    <property type="match status" value="1"/>
</dbReference>
<protein>
    <submittedName>
        <fullName evidence="2">Endonuclease domain-containing protein</fullName>
    </submittedName>
</protein>
<dbReference type="InterPro" id="IPR047216">
    <property type="entry name" value="Endonuclease_DUF559_bact"/>
</dbReference>
<dbReference type="PANTHER" id="PTHR38590">
    <property type="entry name" value="BLL0828 PROTEIN"/>
    <property type="match status" value="1"/>
</dbReference>
<dbReference type="SUPFAM" id="SSF52980">
    <property type="entry name" value="Restriction endonuclease-like"/>
    <property type="match status" value="1"/>
</dbReference>
<sequence length="127" mass="14933">MPELNNTDFHLPYNAQLVARAKEMRQNPTAAEQKLWQECLKTLPLRVLRQRPIDQFIVDFYCAALKLVIEVDGESHFTHEGQTYDFERTSILESYGLRVLRFTNNEVLNDFESVCHKIWEQIPLNPP</sequence>
<feature type="domain" description="DUF559" evidence="1">
    <location>
        <begin position="17"/>
        <end position="122"/>
    </location>
</feature>
<dbReference type="EMBL" id="DSRU01000197">
    <property type="protein sequence ID" value="HFM98713.1"/>
    <property type="molecule type" value="Genomic_DNA"/>
</dbReference>
<dbReference type="Pfam" id="PF04480">
    <property type="entry name" value="DUF559"/>
    <property type="match status" value="1"/>
</dbReference>
<gene>
    <name evidence="2" type="ORF">ENR64_13345</name>
</gene>
<evidence type="ECO:0000259" key="1">
    <source>
        <dbReference type="Pfam" id="PF04480"/>
    </source>
</evidence>
<accession>A0A7C3PF40</accession>
<keyword evidence="2" id="KW-0378">Hydrolase</keyword>